<evidence type="ECO:0000313" key="8">
    <source>
        <dbReference type="Proteomes" id="UP000676506"/>
    </source>
</evidence>
<feature type="transmembrane region" description="Helical" evidence="6">
    <location>
        <begin position="29"/>
        <end position="45"/>
    </location>
</feature>
<comment type="similarity">
    <text evidence="2">Belongs to the TMEM86 family.</text>
</comment>
<dbReference type="Proteomes" id="UP000676506">
    <property type="component" value="Chromosome 1"/>
</dbReference>
<accession>A0ABX8B891</accession>
<reference evidence="7 8" key="1">
    <citation type="submission" date="2021-03" db="EMBL/GenBank/DDBJ databases">
        <title>Genomic and phenotypic characterization of Chloracidobacterium isolates provides evidence for multiple species.</title>
        <authorList>
            <person name="Saini M.K."/>
            <person name="Costas A.M.G."/>
            <person name="Tank M."/>
            <person name="Bryant D.A."/>
        </authorList>
    </citation>
    <scope>NUCLEOTIDE SEQUENCE [LARGE SCALE GENOMIC DNA]</scope>
    <source>
        <strain evidence="7 8">BV2-C</strain>
    </source>
</reference>
<keyword evidence="3 6" id="KW-0812">Transmembrane</keyword>
<comment type="subcellular location">
    <subcellularLocation>
        <location evidence="1">Membrane</location>
        <topology evidence="1">Multi-pass membrane protein</topology>
    </subcellularLocation>
</comment>
<feature type="transmembrane region" description="Helical" evidence="6">
    <location>
        <begin position="6"/>
        <end position="22"/>
    </location>
</feature>
<evidence type="ECO:0000256" key="4">
    <source>
        <dbReference type="ARBA" id="ARBA00022989"/>
    </source>
</evidence>
<keyword evidence="4 6" id="KW-1133">Transmembrane helix</keyword>
<proteinExistence type="inferred from homology"/>
<evidence type="ECO:0000256" key="3">
    <source>
        <dbReference type="ARBA" id="ARBA00022692"/>
    </source>
</evidence>
<dbReference type="InterPro" id="IPR012506">
    <property type="entry name" value="TMEM86B-like"/>
</dbReference>
<gene>
    <name evidence="7" type="ORF">J8C06_05860</name>
</gene>
<keyword evidence="5 6" id="KW-0472">Membrane</keyword>
<sequence>MVWRFWIGYGLLAAAYLVTLGYRPYPGSFLVKALPVLFATGWVYGRARARTCARTWQVSCGLAWSAVGDVFLALDDRFFSSGWGPFSSLTCATLPDLRRSRESTRGLPCAPAVSWAMGLGWDGF</sequence>
<evidence type="ECO:0000256" key="5">
    <source>
        <dbReference type="ARBA" id="ARBA00023136"/>
    </source>
</evidence>
<keyword evidence="8" id="KW-1185">Reference proteome</keyword>
<evidence type="ECO:0000256" key="1">
    <source>
        <dbReference type="ARBA" id="ARBA00004141"/>
    </source>
</evidence>
<evidence type="ECO:0000256" key="6">
    <source>
        <dbReference type="SAM" id="Phobius"/>
    </source>
</evidence>
<name>A0ABX8B891_9BACT</name>
<protein>
    <submittedName>
        <fullName evidence="7">Uncharacterized protein</fullName>
    </submittedName>
</protein>
<evidence type="ECO:0000313" key="7">
    <source>
        <dbReference type="EMBL" id="QUW01904.1"/>
    </source>
</evidence>
<organism evidence="7 8">
    <name type="scientific">Chloracidobacterium validum</name>
    <dbReference type="NCBI Taxonomy" id="2821543"/>
    <lineage>
        <taxon>Bacteria</taxon>
        <taxon>Pseudomonadati</taxon>
        <taxon>Acidobacteriota</taxon>
        <taxon>Terriglobia</taxon>
        <taxon>Terriglobales</taxon>
        <taxon>Acidobacteriaceae</taxon>
        <taxon>Chloracidobacterium</taxon>
    </lineage>
</organism>
<evidence type="ECO:0000256" key="2">
    <source>
        <dbReference type="ARBA" id="ARBA00007375"/>
    </source>
</evidence>
<dbReference type="Pfam" id="PF07947">
    <property type="entry name" value="YhhN"/>
    <property type="match status" value="1"/>
</dbReference>
<dbReference type="EMBL" id="CP072648">
    <property type="protein sequence ID" value="QUW01904.1"/>
    <property type="molecule type" value="Genomic_DNA"/>
</dbReference>